<dbReference type="PANTHER" id="PTHR24221:SF654">
    <property type="entry name" value="ATP-BINDING CASSETTE SUB-FAMILY B MEMBER 6"/>
    <property type="match status" value="1"/>
</dbReference>
<dbReference type="GO" id="GO:0016887">
    <property type="term" value="F:ATP hydrolysis activity"/>
    <property type="evidence" value="ECO:0007669"/>
    <property type="project" value="InterPro"/>
</dbReference>
<feature type="transmembrane region" description="Helical" evidence="8">
    <location>
        <begin position="253"/>
        <end position="273"/>
    </location>
</feature>
<keyword evidence="12" id="KW-1185">Reference proteome</keyword>
<evidence type="ECO:0000256" key="1">
    <source>
        <dbReference type="ARBA" id="ARBA00004651"/>
    </source>
</evidence>
<keyword evidence="5 8" id="KW-1133">Transmembrane helix</keyword>
<dbReference type="InterPro" id="IPR011527">
    <property type="entry name" value="ABC1_TM_dom"/>
</dbReference>
<evidence type="ECO:0000256" key="8">
    <source>
        <dbReference type="SAM" id="Phobius"/>
    </source>
</evidence>
<feature type="domain" description="ABC transmembrane type-1" evidence="10">
    <location>
        <begin position="29"/>
        <end position="311"/>
    </location>
</feature>
<protein>
    <submittedName>
        <fullName evidence="11">ABC transporter</fullName>
    </submittedName>
</protein>
<dbReference type="PROSITE" id="PS50929">
    <property type="entry name" value="ABC_TM1F"/>
    <property type="match status" value="1"/>
</dbReference>
<evidence type="ECO:0000313" key="12">
    <source>
        <dbReference type="Proteomes" id="UP001144471"/>
    </source>
</evidence>
<dbReference type="InterPro" id="IPR003593">
    <property type="entry name" value="AAA+_ATPase"/>
</dbReference>
<sequence>MKKKSRFSFSNKSLATFLEYSLNHKMLLITSIVLTFIASALSAVPAWLSKYLVDEVLIKKDVNMLVLVIGGLVGATLLKGVVTYVADIKSSYVTEVIRREIKQDIFKHLLYLPTSYYKRNKLGDIMARLSGDASTLGKIGFMIFDLMKEFILALVLMARMFQVNIVLSLVSLTVLPAVMGLIRKYTKKLRKSGRKRQDIVGEATSFTQESLLGMSVIKSFSREEKYQEYYSEWTQQEFDTSFKTKKIGAKVSPINEVLGTVMVALVAGYGGYLVVVKGTLTPGDLVSFVTALGLMQSPIKKLVKRNNELQERLPSADRVIEILDEELEKDYYGEKVEFNSNVENISFEDLNFTYENGTEPAIKDFNLDVKPGEVVALVGKSGSGKSTLVNLIPRFYETTSGSIKINGVDTKNYSLKDYRRHIGIVPQETFLFSGTIASNISYGRDNATPEEVIEAAKMANAYDFIMEFENGFNTEVGERGALLSGGQKQRIAIARALIQNPQIMILDEATSALDTESERLVQDALDKLMIGRTTFVIAHRLSTIINADKIVVMDKAEIKEVGSHNELLAQDGIYKKLYETQFGKIKEEEV</sequence>
<dbReference type="Gene3D" id="1.20.1560.10">
    <property type="entry name" value="ABC transporter type 1, transmembrane domain"/>
    <property type="match status" value="1"/>
</dbReference>
<dbReference type="GO" id="GO:0140359">
    <property type="term" value="F:ABC-type transporter activity"/>
    <property type="evidence" value="ECO:0007669"/>
    <property type="project" value="InterPro"/>
</dbReference>
<name>A0A9W6GP03_9FUSO</name>
<dbReference type="Proteomes" id="UP001144471">
    <property type="component" value="Unassembled WGS sequence"/>
</dbReference>
<dbReference type="CDD" id="cd18552">
    <property type="entry name" value="ABC_6TM_MsbA_like"/>
    <property type="match status" value="1"/>
</dbReference>
<evidence type="ECO:0000256" key="2">
    <source>
        <dbReference type="ARBA" id="ARBA00022692"/>
    </source>
</evidence>
<dbReference type="InterPro" id="IPR017871">
    <property type="entry name" value="ABC_transporter-like_CS"/>
</dbReference>
<evidence type="ECO:0000256" key="6">
    <source>
        <dbReference type="ARBA" id="ARBA00023136"/>
    </source>
</evidence>
<dbReference type="PANTHER" id="PTHR24221">
    <property type="entry name" value="ATP-BINDING CASSETTE SUB-FAMILY B"/>
    <property type="match status" value="1"/>
</dbReference>
<dbReference type="CDD" id="cd03251">
    <property type="entry name" value="ABCC_MsbA"/>
    <property type="match status" value="1"/>
</dbReference>
<dbReference type="SMART" id="SM00382">
    <property type="entry name" value="AAA"/>
    <property type="match status" value="1"/>
</dbReference>
<dbReference type="AlphaFoldDB" id="A0A9W6GP03"/>
<evidence type="ECO:0000256" key="4">
    <source>
        <dbReference type="ARBA" id="ARBA00022840"/>
    </source>
</evidence>
<gene>
    <name evidence="11" type="ORF">PM10SUCC1_27300</name>
</gene>
<evidence type="ECO:0000259" key="9">
    <source>
        <dbReference type="PROSITE" id="PS50893"/>
    </source>
</evidence>
<organism evidence="11 12">
    <name type="scientific">Propionigenium maris DSM 9537</name>
    <dbReference type="NCBI Taxonomy" id="1123000"/>
    <lineage>
        <taxon>Bacteria</taxon>
        <taxon>Fusobacteriati</taxon>
        <taxon>Fusobacteriota</taxon>
        <taxon>Fusobacteriia</taxon>
        <taxon>Fusobacteriales</taxon>
        <taxon>Fusobacteriaceae</taxon>
        <taxon>Propionigenium</taxon>
    </lineage>
</organism>
<keyword evidence="3" id="KW-0547">Nucleotide-binding</keyword>
<evidence type="ECO:0000256" key="5">
    <source>
        <dbReference type="ARBA" id="ARBA00022989"/>
    </source>
</evidence>
<comment type="caution">
    <text evidence="11">The sequence shown here is derived from an EMBL/GenBank/DDBJ whole genome shotgun (WGS) entry which is preliminary data.</text>
</comment>
<dbReference type="InterPro" id="IPR003439">
    <property type="entry name" value="ABC_transporter-like_ATP-bd"/>
</dbReference>
<dbReference type="FunFam" id="3.40.50.300:FF:000218">
    <property type="entry name" value="Multidrug ABC transporter ATP-binding protein"/>
    <property type="match status" value="1"/>
</dbReference>
<dbReference type="GO" id="GO:0034040">
    <property type="term" value="F:ATPase-coupled lipid transmembrane transporter activity"/>
    <property type="evidence" value="ECO:0007669"/>
    <property type="project" value="TreeGrafter"/>
</dbReference>
<evidence type="ECO:0000259" key="10">
    <source>
        <dbReference type="PROSITE" id="PS50929"/>
    </source>
</evidence>
<keyword evidence="4" id="KW-0067">ATP-binding</keyword>
<feature type="transmembrane region" description="Helical" evidence="8">
    <location>
        <begin position="66"/>
        <end position="86"/>
    </location>
</feature>
<feature type="transmembrane region" description="Helical" evidence="8">
    <location>
        <begin position="136"/>
        <end position="157"/>
    </location>
</feature>
<reference evidence="11" key="1">
    <citation type="submission" date="2022-12" db="EMBL/GenBank/DDBJ databases">
        <title>Reference genome sequencing for broad-spectrum identification of bacterial and archaeal isolates by mass spectrometry.</title>
        <authorList>
            <person name="Sekiguchi Y."/>
            <person name="Tourlousse D.M."/>
        </authorList>
    </citation>
    <scope>NUCLEOTIDE SEQUENCE</scope>
    <source>
        <strain evidence="11">10succ1</strain>
    </source>
</reference>
<evidence type="ECO:0000256" key="7">
    <source>
        <dbReference type="SAM" id="Coils"/>
    </source>
</evidence>
<keyword evidence="6 8" id="KW-0472">Membrane</keyword>
<evidence type="ECO:0000256" key="3">
    <source>
        <dbReference type="ARBA" id="ARBA00022741"/>
    </source>
</evidence>
<accession>A0A9W6GP03</accession>
<dbReference type="PROSITE" id="PS50893">
    <property type="entry name" value="ABC_TRANSPORTER_2"/>
    <property type="match status" value="1"/>
</dbReference>
<keyword evidence="2 8" id="KW-0812">Transmembrane</keyword>
<dbReference type="InterPro" id="IPR039421">
    <property type="entry name" value="Type_1_exporter"/>
</dbReference>
<feature type="coiled-coil region" evidence="7">
    <location>
        <begin position="299"/>
        <end position="326"/>
    </location>
</feature>
<feature type="domain" description="ABC transporter" evidence="9">
    <location>
        <begin position="345"/>
        <end position="580"/>
    </location>
</feature>
<comment type="subcellular location">
    <subcellularLocation>
        <location evidence="1">Cell membrane</location>
        <topology evidence="1">Multi-pass membrane protein</topology>
    </subcellularLocation>
</comment>
<dbReference type="SUPFAM" id="SSF90123">
    <property type="entry name" value="ABC transporter transmembrane region"/>
    <property type="match status" value="1"/>
</dbReference>
<dbReference type="Gene3D" id="3.40.50.300">
    <property type="entry name" value="P-loop containing nucleotide triphosphate hydrolases"/>
    <property type="match status" value="1"/>
</dbReference>
<dbReference type="PROSITE" id="PS00211">
    <property type="entry name" value="ABC_TRANSPORTER_1"/>
    <property type="match status" value="1"/>
</dbReference>
<feature type="transmembrane region" description="Helical" evidence="8">
    <location>
        <begin position="163"/>
        <end position="182"/>
    </location>
</feature>
<dbReference type="RefSeq" id="WP_281836723.1">
    <property type="nucleotide sequence ID" value="NZ_BSDY01000014.1"/>
</dbReference>
<dbReference type="GO" id="GO:0005524">
    <property type="term" value="F:ATP binding"/>
    <property type="evidence" value="ECO:0007669"/>
    <property type="project" value="UniProtKB-KW"/>
</dbReference>
<dbReference type="GO" id="GO:0005886">
    <property type="term" value="C:plasma membrane"/>
    <property type="evidence" value="ECO:0007669"/>
    <property type="project" value="UniProtKB-SubCell"/>
</dbReference>
<evidence type="ECO:0000313" key="11">
    <source>
        <dbReference type="EMBL" id="GLI57216.1"/>
    </source>
</evidence>
<dbReference type="InterPro" id="IPR027417">
    <property type="entry name" value="P-loop_NTPase"/>
</dbReference>
<dbReference type="Pfam" id="PF00664">
    <property type="entry name" value="ABC_membrane"/>
    <property type="match status" value="1"/>
</dbReference>
<proteinExistence type="predicted"/>
<dbReference type="EMBL" id="BSDY01000014">
    <property type="protein sequence ID" value="GLI57216.1"/>
    <property type="molecule type" value="Genomic_DNA"/>
</dbReference>
<keyword evidence="7" id="KW-0175">Coiled coil</keyword>
<dbReference type="Pfam" id="PF00005">
    <property type="entry name" value="ABC_tran"/>
    <property type="match status" value="1"/>
</dbReference>
<dbReference type="SUPFAM" id="SSF52540">
    <property type="entry name" value="P-loop containing nucleoside triphosphate hydrolases"/>
    <property type="match status" value="1"/>
</dbReference>
<dbReference type="InterPro" id="IPR036640">
    <property type="entry name" value="ABC1_TM_sf"/>
</dbReference>